<dbReference type="InterPro" id="IPR003697">
    <property type="entry name" value="Maf-like"/>
</dbReference>
<dbReference type="InterPro" id="IPR029001">
    <property type="entry name" value="ITPase-like_fam"/>
</dbReference>
<dbReference type="PANTHER" id="PTHR43213">
    <property type="entry name" value="BIFUNCTIONAL DTTP/UTP PYROPHOSPHATASE/METHYLTRANSFERASE PROTEIN-RELATED"/>
    <property type="match status" value="1"/>
</dbReference>
<dbReference type="PANTHER" id="PTHR43213:SF5">
    <property type="entry name" value="BIFUNCTIONAL DTTP_UTP PYROPHOSPHATASE_METHYLTRANSFERASE PROTEIN-RELATED"/>
    <property type="match status" value="1"/>
</dbReference>
<dbReference type="CDD" id="cd00555">
    <property type="entry name" value="Maf"/>
    <property type="match status" value="1"/>
</dbReference>
<evidence type="ECO:0000313" key="4">
    <source>
        <dbReference type="EMBL" id="OAA62673.1"/>
    </source>
</evidence>
<dbReference type="Proteomes" id="UP000076874">
    <property type="component" value="Unassembled WGS sequence"/>
</dbReference>
<dbReference type="Pfam" id="PF02545">
    <property type="entry name" value="Maf"/>
    <property type="match status" value="1"/>
</dbReference>
<feature type="compositionally biased region" description="Pro residues" evidence="3">
    <location>
        <begin position="51"/>
        <end position="69"/>
    </location>
</feature>
<comment type="cofactor">
    <cofactor evidence="1">
        <name>a divalent metal cation</name>
        <dbReference type="ChEBI" id="CHEBI:60240"/>
    </cofactor>
</comment>
<dbReference type="SUPFAM" id="SSF52972">
    <property type="entry name" value="ITPase-like"/>
    <property type="match status" value="1"/>
</dbReference>
<dbReference type="HAMAP" id="MF_00528">
    <property type="entry name" value="Maf"/>
    <property type="match status" value="1"/>
</dbReference>
<sequence>MADKKSKAPPESAIPSDPPPEYTATAQPQPGSSLPLRPPPPPSSSSSTGQEPPPPLLRQPGMRKPPPPLDLPILNYLRTHRVILASASPRRKALLAQIGLTNLEVWPSTEPEDLPKNALGGWEYAAATARRKCLAVYQAALAAQEAAAAAAAKAGAGRAAPVNVPSDPELVIAADTVILSRTGQVLEKPRSAADHAQMLRHLRDTRTHTVLTAVCVLAPRQDAAHPGYKLAAHTEATEVVFARAADGLTDAVLDSYVRTREGADKAGGYALQGAGGLLLVERIEGSVDNVVGLPVRRCLQLAETAVFRQNEEDEEDEDGSQGEEEE</sequence>
<evidence type="ECO:0000256" key="2">
    <source>
        <dbReference type="ARBA" id="ARBA00022801"/>
    </source>
</evidence>
<evidence type="ECO:0000256" key="1">
    <source>
        <dbReference type="ARBA" id="ARBA00001968"/>
    </source>
</evidence>
<accession>A0A167VIX2</accession>
<keyword evidence="4" id="KW-0808">Transferase</keyword>
<proteinExistence type="inferred from homology"/>
<reference evidence="4 5" key="1">
    <citation type="journal article" date="2016" name="Genome Biol. Evol.">
        <title>Divergent and convergent evolution of fungal pathogenicity.</title>
        <authorList>
            <person name="Shang Y."/>
            <person name="Xiao G."/>
            <person name="Zheng P."/>
            <person name="Cen K."/>
            <person name="Zhan S."/>
            <person name="Wang C."/>
        </authorList>
    </citation>
    <scope>NUCLEOTIDE SEQUENCE [LARGE SCALE GENOMIC DNA]</scope>
    <source>
        <strain evidence="4 5">RCEF 264</strain>
    </source>
</reference>
<keyword evidence="5" id="KW-1185">Reference proteome</keyword>
<dbReference type="AlphaFoldDB" id="A0A167VIX2"/>
<dbReference type="GO" id="GO:0047429">
    <property type="term" value="F:nucleoside triphosphate diphosphatase activity"/>
    <property type="evidence" value="ECO:0007669"/>
    <property type="project" value="InterPro"/>
</dbReference>
<organism evidence="4 5">
    <name type="scientific">Niveomyces insectorum RCEF 264</name>
    <dbReference type="NCBI Taxonomy" id="1081102"/>
    <lineage>
        <taxon>Eukaryota</taxon>
        <taxon>Fungi</taxon>
        <taxon>Dikarya</taxon>
        <taxon>Ascomycota</taxon>
        <taxon>Pezizomycotina</taxon>
        <taxon>Sordariomycetes</taxon>
        <taxon>Hypocreomycetidae</taxon>
        <taxon>Hypocreales</taxon>
        <taxon>Cordycipitaceae</taxon>
        <taxon>Niveomyces</taxon>
    </lineage>
</organism>
<evidence type="ECO:0000313" key="5">
    <source>
        <dbReference type="Proteomes" id="UP000076874"/>
    </source>
</evidence>
<gene>
    <name evidence="4" type="ORF">SPI_04213</name>
</gene>
<dbReference type="GO" id="GO:0016740">
    <property type="term" value="F:transferase activity"/>
    <property type="evidence" value="ECO:0007669"/>
    <property type="project" value="UniProtKB-KW"/>
</dbReference>
<name>A0A167VIX2_9HYPO</name>
<dbReference type="STRING" id="1081102.A0A167VIX2"/>
<evidence type="ECO:0000256" key="3">
    <source>
        <dbReference type="SAM" id="MobiDB-lite"/>
    </source>
</evidence>
<feature type="compositionally biased region" description="Acidic residues" evidence="3">
    <location>
        <begin position="311"/>
        <end position="326"/>
    </location>
</feature>
<feature type="region of interest" description="Disordered" evidence="3">
    <location>
        <begin position="1"/>
        <end position="69"/>
    </location>
</feature>
<dbReference type="EMBL" id="AZHD01000006">
    <property type="protein sequence ID" value="OAA62673.1"/>
    <property type="molecule type" value="Genomic_DNA"/>
</dbReference>
<comment type="caution">
    <text evidence="4">The sequence shown here is derived from an EMBL/GenBank/DDBJ whole genome shotgun (WGS) entry which is preliminary data.</text>
</comment>
<dbReference type="OrthoDB" id="10267058at2759"/>
<dbReference type="Gene3D" id="3.90.950.10">
    <property type="match status" value="1"/>
</dbReference>
<protein>
    <submittedName>
        <fullName evidence="4">Acetylserotonin methytransferase-like protein</fullName>
    </submittedName>
</protein>
<feature type="region of interest" description="Disordered" evidence="3">
    <location>
        <begin position="307"/>
        <end position="326"/>
    </location>
</feature>
<keyword evidence="2" id="KW-0378">Hydrolase</keyword>